<protein>
    <submittedName>
        <fullName evidence="2">Uncharacterized protein</fullName>
    </submittedName>
</protein>
<dbReference type="AlphaFoldDB" id="A0A9N7YZF6"/>
<sequence>SHQLFVSYKISVRPLGSESPAPPPPPLHHHGDISPHSAAAHRRAELLLPLCGPARHLLGS</sequence>
<gene>
    <name evidence="2" type="ORF">PLEPLA_LOCUS33304</name>
</gene>
<evidence type="ECO:0000313" key="3">
    <source>
        <dbReference type="Proteomes" id="UP001153269"/>
    </source>
</evidence>
<proteinExistence type="predicted"/>
<dbReference type="EMBL" id="CADEAL010003705">
    <property type="protein sequence ID" value="CAB1445573.1"/>
    <property type="molecule type" value="Genomic_DNA"/>
</dbReference>
<evidence type="ECO:0000256" key="1">
    <source>
        <dbReference type="SAM" id="MobiDB-lite"/>
    </source>
</evidence>
<comment type="caution">
    <text evidence="2">The sequence shown here is derived from an EMBL/GenBank/DDBJ whole genome shotgun (WGS) entry which is preliminary data.</text>
</comment>
<feature type="non-terminal residue" evidence="2">
    <location>
        <position position="1"/>
    </location>
</feature>
<name>A0A9N7YZF6_PLEPL</name>
<feature type="non-terminal residue" evidence="2">
    <location>
        <position position="60"/>
    </location>
</feature>
<reference evidence="2" key="1">
    <citation type="submission" date="2020-03" db="EMBL/GenBank/DDBJ databases">
        <authorList>
            <person name="Weist P."/>
        </authorList>
    </citation>
    <scope>NUCLEOTIDE SEQUENCE</scope>
</reference>
<evidence type="ECO:0000313" key="2">
    <source>
        <dbReference type="EMBL" id="CAB1445573.1"/>
    </source>
</evidence>
<keyword evidence="3" id="KW-1185">Reference proteome</keyword>
<accession>A0A9N7YZF6</accession>
<organism evidence="2 3">
    <name type="scientific">Pleuronectes platessa</name>
    <name type="common">European plaice</name>
    <dbReference type="NCBI Taxonomy" id="8262"/>
    <lineage>
        <taxon>Eukaryota</taxon>
        <taxon>Metazoa</taxon>
        <taxon>Chordata</taxon>
        <taxon>Craniata</taxon>
        <taxon>Vertebrata</taxon>
        <taxon>Euteleostomi</taxon>
        <taxon>Actinopterygii</taxon>
        <taxon>Neopterygii</taxon>
        <taxon>Teleostei</taxon>
        <taxon>Neoteleostei</taxon>
        <taxon>Acanthomorphata</taxon>
        <taxon>Carangaria</taxon>
        <taxon>Pleuronectiformes</taxon>
        <taxon>Pleuronectoidei</taxon>
        <taxon>Pleuronectidae</taxon>
        <taxon>Pleuronectes</taxon>
    </lineage>
</organism>
<feature type="region of interest" description="Disordered" evidence="1">
    <location>
        <begin position="14"/>
        <end position="39"/>
    </location>
</feature>
<dbReference type="Proteomes" id="UP001153269">
    <property type="component" value="Unassembled WGS sequence"/>
</dbReference>